<accession>A0AAN6SXE5</accession>
<evidence type="ECO:0000313" key="2">
    <source>
        <dbReference type="EMBL" id="KAK4096883.1"/>
    </source>
</evidence>
<reference evidence="2" key="1">
    <citation type="journal article" date="2023" name="Mol. Phylogenet. Evol.">
        <title>Genome-scale phylogeny and comparative genomics of the fungal order Sordariales.</title>
        <authorList>
            <person name="Hensen N."/>
            <person name="Bonometti L."/>
            <person name="Westerberg I."/>
            <person name="Brannstrom I.O."/>
            <person name="Guillou S."/>
            <person name="Cros-Aarteil S."/>
            <person name="Calhoun S."/>
            <person name="Haridas S."/>
            <person name="Kuo A."/>
            <person name="Mondo S."/>
            <person name="Pangilinan J."/>
            <person name="Riley R."/>
            <person name="LaButti K."/>
            <person name="Andreopoulos B."/>
            <person name="Lipzen A."/>
            <person name="Chen C."/>
            <person name="Yan M."/>
            <person name="Daum C."/>
            <person name="Ng V."/>
            <person name="Clum A."/>
            <person name="Steindorff A."/>
            <person name="Ohm R.A."/>
            <person name="Martin F."/>
            <person name="Silar P."/>
            <person name="Natvig D.O."/>
            <person name="Lalanne C."/>
            <person name="Gautier V."/>
            <person name="Ament-Velasquez S.L."/>
            <person name="Kruys A."/>
            <person name="Hutchinson M.I."/>
            <person name="Powell A.J."/>
            <person name="Barry K."/>
            <person name="Miller A.N."/>
            <person name="Grigoriev I.V."/>
            <person name="Debuchy R."/>
            <person name="Gladieux P."/>
            <person name="Hiltunen Thoren M."/>
            <person name="Johannesson H."/>
        </authorList>
    </citation>
    <scope>NUCLEOTIDE SEQUENCE</scope>
    <source>
        <strain evidence="2">CBS 757.83</strain>
    </source>
</reference>
<comment type="caution">
    <text evidence="2">The sequence shown here is derived from an EMBL/GenBank/DDBJ whole genome shotgun (WGS) entry which is preliminary data.</text>
</comment>
<proteinExistence type="predicted"/>
<name>A0AAN6SXE5_9PEZI</name>
<dbReference type="Proteomes" id="UP001305647">
    <property type="component" value="Unassembled WGS sequence"/>
</dbReference>
<feature type="region of interest" description="Disordered" evidence="1">
    <location>
        <begin position="326"/>
        <end position="375"/>
    </location>
</feature>
<protein>
    <submittedName>
        <fullName evidence="2">Uncharacterized protein</fullName>
    </submittedName>
</protein>
<feature type="compositionally biased region" description="Polar residues" evidence="1">
    <location>
        <begin position="362"/>
        <end position="375"/>
    </location>
</feature>
<reference evidence="2" key="2">
    <citation type="submission" date="2023-05" db="EMBL/GenBank/DDBJ databases">
        <authorList>
            <consortium name="Lawrence Berkeley National Laboratory"/>
            <person name="Steindorff A."/>
            <person name="Hensen N."/>
            <person name="Bonometti L."/>
            <person name="Westerberg I."/>
            <person name="Brannstrom I.O."/>
            <person name="Guillou S."/>
            <person name="Cros-Aarteil S."/>
            <person name="Calhoun S."/>
            <person name="Haridas S."/>
            <person name="Kuo A."/>
            <person name="Mondo S."/>
            <person name="Pangilinan J."/>
            <person name="Riley R."/>
            <person name="Labutti K."/>
            <person name="Andreopoulos B."/>
            <person name="Lipzen A."/>
            <person name="Chen C."/>
            <person name="Yanf M."/>
            <person name="Daum C."/>
            <person name="Ng V."/>
            <person name="Clum A."/>
            <person name="Ohm R."/>
            <person name="Martin F."/>
            <person name="Silar P."/>
            <person name="Natvig D."/>
            <person name="Lalanne C."/>
            <person name="Gautier V."/>
            <person name="Ament-Velasquez S.L."/>
            <person name="Kruys A."/>
            <person name="Hutchinson M.I."/>
            <person name="Powell A.J."/>
            <person name="Barry K."/>
            <person name="Miller A.N."/>
            <person name="Grigoriev I.V."/>
            <person name="Debuchy R."/>
            <person name="Gladieux P."/>
            <person name="Thoren M.H."/>
            <person name="Johannesson H."/>
        </authorList>
    </citation>
    <scope>NUCLEOTIDE SEQUENCE</scope>
    <source>
        <strain evidence="2">CBS 757.83</strain>
    </source>
</reference>
<keyword evidence="3" id="KW-1185">Reference proteome</keyword>
<evidence type="ECO:0000256" key="1">
    <source>
        <dbReference type="SAM" id="MobiDB-lite"/>
    </source>
</evidence>
<gene>
    <name evidence="2" type="ORF">N658DRAFT_569635</name>
</gene>
<dbReference type="EMBL" id="MU863692">
    <property type="protein sequence ID" value="KAK4096883.1"/>
    <property type="molecule type" value="Genomic_DNA"/>
</dbReference>
<organism evidence="2 3">
    <name type="scientific">Parathielavia hyrcaniae</name>
    <dbReference type="NCBI Taxonomy" id="113614"/>
    <lineage>
        <taxon>Eukaryota</taxon>
        <taxon>Fungi</taxon>
        <taxon>Dikarya</taxon>
        <taxon>Ascomycota</taxon>
        <taxon>Pezizomycotina</taxon>
        <taxon>Sordariomycetes</taxon>
        <taxon>Sordariomycetidae</taxon>
        <taxon>Sordariales</taxon>
        <taxon>Chaetomiaceae</taxon>
        <taxon>Parathielavia</taxon>
    </lineage>
</organism>
<sequence>MPSSSSTCPPEHIQYKMHITQPEPGSLCSILLAHANTPFYFNKRTAIVKPVPDLAPGVRIDPTQTADTLISGLSTLTQGDKTPARACCSAMKHILSTLFPATLAYPETGVELNLYFGHSVFSKAVRIPCVWSRPTLPATSFSQVDAGMPMLAYINKSQLAAIRKTLYSVPRAPENNTNEPVLRLQQLRSKILIPADADHDPYIVAVLLAMAQAHFYHESSPPSFRDTTLQIITHDEGNSSSPNFVIYKAVVTATFLARFMFPNEAPKSPEAPRTGIDISYTPVSFWPLLGLRERLSKVLGRGIAGDSIYNDRNRIGLWDTLVKPPPPADSMSLKRRRAGRKERTEFAQAAPVSRNPSPEPSPLTSMASAQTRSNN</sequence>
<evidence type="ECO:0000313" key="3">
    <source>
        <dbReference type="Proteomes" id="UP001305647"/>
    </source>
</evidence>
<dbReference type="AlphaFoldDB" id="A0AAN6SXE5"/>